<evidence type="ECO:0000313" key="2">
    <source>
        <dbReference type="Araport" id="AT5G63375"/>
    </source>
</evidence>
<organism evidence="3 4">
    <name type="scientific">Arabidopsis thaliana</name>
    <name type="common">Mouse-ear cress</name>
    <dbReference type="NCBI Taxonomy" id="3702"/>
    <lineage>
        <taxon>Eukaryota</taxon>
        <taxon>Viridiplantae</taxon>
        <taxon>Streptophyta</taxon>
        <taxon>Embryophyta</taxon>
        <taxon>Tracheophyta</taxon>
        <taxon>Spermatophyta</taxon>
        <taxon>Magnoliopsida</taxon>
        <taxon>eudicotyledons</taxon>
        <taxon>Gunneridae</taxon>
        <taxon>Pentapetalae</taxon>
        <taxon>rosids</taxon>
        <taxon>malvids</taxon>
        <taxon>Brassicales</taxon>
        <taxon>Brassicaceae</taxon>
        <taxon>Camelineae</taxon>
        <taxon>Arabidopsis</taxon>
    </lineage>
</organism>
<name>A0A654GDL3_ARATH</name>
<accession>A0A654GDL3</accession>
<feature type="region of interest" description="Disordered" evidence="1">
    <location>
        <begin position="64"/>
        <end position="104"/>
    </location>
</feature>
<evidence type="ECO:0000313" key="4">
    <source>
        <dbReference type="Proteomes" id="UP000426265"/>
    </source>
</evidence>
<evidence type="ECO:0000256" key="1">
    <source>
        <dbReference type="SAM" id="MobiDB-lite"/>
    </source>
</evidence>
<dbReference type="AlphaFoldDB" id="A0A654GDL3"/>
<sequence>MVRSWEQKTKDRNDADHLAKEAFPHIDHCCVLCNILSVYGLVKAFYPKSLNSRINMKKTTAIPPMSTETHHESSFSHCQQTKYEHLKDKGTSNNKPTLITERGK</sequence>
<dbReference type="RefSeq" id="NP_001331511.1">
    <property type="nucleotide sequence ID" value="NM_001345591.1"/>
</dbReference>
<gene>
    <name evidence="2" type="ordered locus">At5g63375</name>
    <name evidence="3" type="ORF">AN1_LOCUS26650</name>
</gene>
<dbReference type="ExpressionAtlas" id="A0A654GDL3">
    <property type="expression patterns" value="differential"/>
</dbReference>
<dbReference type="KEGG" id="ath:AT5G63375"/>
<dbReference type="GeneID" id="28721285"/>
<evidence type="ECO:0000313" key="3">
    <source>
        <dbReference type="EMBL" id="VYS71272.1"/>
    </source>
</evidence>
<dbReference type="Araport" id="AT5G63375"/>
<dbReference type="Proteomes" id="UP000426265">
    <property type="component" value="Unassembled WGS sequence"/>
</dbReference>
<dbReference type="EMBL" id="CACRSJ010000110">
    <property type="protein sequence ID" value="VYS71272.1"/>
    <property type="molecule type" value="Genomic_DNA"/>
</dbReference>
<protein>
    <submittedName>
        <fullName evidence="3">Uncharacterized protein</fullName>
    </submittedName>
</protein>
<proteinExistence type="predicted"/>
<reference evidence="3 4" key="1">
    <citation type="submission" date="2019-11" db="EMBL/GenBank/DDBJ databases">
        <authorList>
            <person name="Jiao W.-B."/>
            <person name="Schneeberger K."/>
        </authorList>
    </citation>
    <scope>NUCLEOTIDE SEQUENCE [LARGE SCALE GENOMIC DNA]</scope>
    <source>
        <strain evidence="4">cv. An-1</strain>
    </source>
</reference>